<proteinExistence type="predicted"/>
<reference evidence="2 3" key="1">
    <citation type="journal article" date="2014" name="Int. J. Syst. Evol. Microbiol.">
        <title>Complete genome sequence of Corynebacterium casei LMG S-19264T (=DSM 44701T), isolated from a smear-ripened cheese.</title>
        <authorList>
            <consortium name="US DOE Joint Genome Institute (JGI-PGF)"/>
            <person name="Walter F."/>
            <person name="Albersmeier A."/>
            <person name="Kalinowski J."/>
            <person name="Ruckert C."/>
        </authorList>
    </citation>
    <scope>NUCLEOTIDE SEQUENCE [LARGE SCALE GENOMIC DNA]</scope>
    <source>
        <strain evidence="2 3">NBRC 112785</strain>
    </source>
</reference>
<dbReference type="AlphaFoldDB" id="A0AA37WYC4"/>
<feature type="chain" id="PRO_5041212532" description="DUF2884 family protein" evidence="1">
    <location>
        <begin position="20"/>
        <end position="252"/>
    </location>
</feature>
<evidence type="ECO:0000313" key="2">
    <source>
        <dbReference type="EMBL" id="GLS83630.1"/>
    </source>
</evidence>
<gene>
    <name evidence="2" type="ORF">GCM10007894_16070</name>
</gene>
<dbReference type="InterPro" id="IPR021307">
    <property type="entry name" value="DUF2884"/>
</dbReference>
<evidence type="ECO:0000256" key="1">
    <source>
        <dbReference type="SAM" id="SignalP"/>
    </source>
</evidence>
<keyword evidence="3" id="KW-1185">Reference proteome</keyword>
<comment type="caution">
    <text evidence="2">The sequence shown here is derived from an EMBL/GenBank/DDBJ whole genome shotgun (WGS) entry which is preliminary data.</text>
</comment>
<name>A0AA37WYC4_9GAMM</name>
<accession>A0AA37WYC4</accession>
<dbReference type="Proteomes" id="UP001157439">
    <property type="component" value="Unassembled WGS sequence"/>
</dbReference>
<keyword evidence="1" id="KW-0732">Signal</keyword>
<organism evidence="2 3">
    <name type="scientific">Paraferrimonas haliotis</name>
    <dbReference type="NCBI Taxonomy" id="2013866"/>
    <lineage>
        <taxon>Bacteria</taxon>
        <taxon>Pseudomonadati</taxon>
        <taxon>Pseudomonadota</taxon>
        <taxon>Gammaproteobacteria</taxon>
        <taxon>Alteromonadales</taxon>
        <taxon>Ferrimonadaceae</taxon>
        <taxon>Paraferrimonas</taxon>
    </lineage>
</organism>
<evidence type="ECO:0008006" key="4">
    <source>
        <dbReference type="Google" id="ProtNLM"/>
    </source>
</evidence>
<dbReference type="EMBL" id="BSPO01000003">
    <property type="protein sequence ID" value="GLS83630.1"/>
    <property type="molecule type" value="Genomic_DNA"/>
</dbReference>
<dbReference type="RefSeq" id="WP_095498668.1">
    <property type="nucleotide sequence ID" value="NZ_BSPO01000003.1"/>
</dbReference>
<sequence length="252" mass="27897">MFKRLMLLLSWLLVTPAFAQGQCELNIEQAFAVEGSQLSVGEAGANLIRFKPDGLWVGDSKVELSSAQQAMVEEYRQGFVKQTPELVALVEQAIAMLEQTLTSTIAPLLNEDNTQQLNQLINDMKARADSVAGKNQLGYYFKADDDTFENLIDEKTQQQMEALMQSVAGQFMAEIGAQMMSGDGASGDLIQKRMEQMQNLGNDIESKMRSQAKALEAKAEKVCKDIQALLPLEHKLAQEIEPLKSFEFVKAG</sequence>
<protein>
    <recommendedName>
        <fullName evidence="4">DUF2884 family protein</fullName>
    </recommendedName>
</protein>
<evidence type="ECO:0000313" key="3">
    <source>
        <dbReference type="Proteomes" id="UP001157439"/>
    </source>
</evidence>
<feature type="signal peptide" evidence="1">
    <location>
        <begin position="1"/>
        <end position="19"/>
    </location>
</feature>
<dbReference type="Pfam" id="PF11101">
    <property type="entry name" value="DUF2884"/>
    <property type="match status" value="1"/>
</dbReference>